<evidence type="ECO:0000313" key="1">
    <source>
        <dbReference type="EMBL" id="GIY87006.1"/>
    </source>
</evidence>
<protein>
    <submittedName>
        <fullName evidence="1">Uncharacterized protein</fullName>
    </submittedName>
</protein>
<dbReference type="AlphaFoldDB" id="A0AAV4WVR2"/>
<dbReference type="Proteomes" id="UP001054837">
    <property type="component" value="Unassembled WGS sequence"/>
</dbReference>
<name>A0AAV4WVR2_9ARAC</name>
<organism evidence="1 2">
    <name type="scientific">Caerostris darwini</name>
    <dbReference type="NCBI Taxonomy" id="1538125"/>
    <lineage>
        <taxon>Eukaryota</taxon>
        <taxon>Metazoa</taxon>
        <taxon>Ecdysozoa</taxon>
        <taxon>Arthropoda</taxon>
        <taxon>Chelicerata</taxon>
        <taxon>Arachnida</taxon>
        <taxon>Araneae</taxon>
        <taxon>Araneomorphae</taxon>
        <taxon>Entelegynae</taxon>
        <taxon>Araneoidea</taxon>
        <taxon>Araneidae</taxon>
        <taxon>Caerostris</taxon>
    </lineage>
</organism>
<gene>
    <name evidence="1" type="ORF">CDAR_98641</name>
</gene>
<sequence>MRYLLGLGLGESELPRLPTSVTVLAVVLRLVGRARLLDWEVRVSAECEGPPSCWECLACWGRPARSWSSRGRLFLTYGLYHNNNQSCEMNGIILL</sequence>
<comment type="caution">
    <text evidence="1">The sequence shown here is derived from an EMBL/GenBank/DDBJ whole genome shotgun (WGS) entry which is preliminary data.</text>
</comment>
<reference evidence="1 2" key="1">
    <citation type="submission" date="2021-06" db="EMBL/GenBank/DDBJ databases">
        <title>Caerostris darwini draft genome.</title>
        <authorList>
            <person name="Kono N."/>
            <person name="Arakawa K."/>
        </authorList>
    </citation>
    <scope>NUCLEOTIDE SEQUENCE [LARGE SCALE GENOMIC DNA]</scope>
</reference>
<keyword evidence="2" id="KW-1185">Reference proteome</keyword>
<evidence type="ECO:0000313" key="2">
    <source>
        <dbReference type="Proteomes" id="UP001054837"/>
    </source>
</evidence>
<accession>A0AAV4WVR2</accession>
<proteinExistence type="predicted"/>
<dbReference type="EMBL" id="BPLQ01015269">
    <property type="protein sequence ID" value="GIY87006.1"/>
    <property type="molecule type" value="Genomic_DNA"/>
</dbReference>